<feature type="region of interest" description="Disordered" evidence="1">
    <location>
        <begin position="1"/>
        <end position="55"/>
    </location>
</feature>
<dbReference type="Pfam" id="PF15496">
    <property type="entry name" value="DUF4646"/>
    <property type="match status" value="1"/>
</dbReference>
<comment type="caution">
    <text evidence="2">The sequence shown here is derived from an EMBL/GenBank/DDBJ whole genome shotgun (WGS) entry which is preliminary data.</text>
</comment>
<dbReference type="EMBL" id="CAVNYO010000399">
    <property type="protein sequence ID" value="CAK5273925.1"/>
    <property type="molecule type" value="Genomic_DNA"/>
</dbReference>
<accession>A0AAD2K1M7</accession>
<dbReference type="Proteomes" id="UP001295794">
    <property type="component" value="Unassembled WGS sequence"/>
</dbReference>
<evidence type="ECO:0000313" key="3">
    <source>
        <dbReference type="Proteomes" id="UP001295794"/>
    </source>
</evidence>
<evidence type="ECO:0000256" key="1">
    <source>
        <dbReference type="SAM" id="MobiDB-lite"/>
    </source>
</evidence>
<evidence type="ECO:0000313" key="2">
    <source>
        <dbReference type="EMBL" id="CAK5273925.1"/>
    </source>
</evidence>
<dbReference type="InterPro" id="IPR028018">
    <property type="entry name" value="DUF4646"/>
</dbReference>
<feature type="compositionally biased region" description="Basic and acidic residues" evidence="1">
    <location>
        <begin position="1"/>
        <end position="10"/>
    </location>
</feature>
<organism evidence="2 3">
    <name type="scientific">Mycena citricolor</name>
    <dbReference type="NCBI Taxonomy" id="2018698"/>
    <lineage>
        <taxon>Eukaryota</taxon>
        <taxon>Fungi</taxon>
        <taxon>Dikarya</taxon>
        <taxon>Basidiomycota</taxon>
        <taxon>Agaricomycotina</taxon>
        <taxon>Agaricomycetes</taxon>
        <taxon>Agaricomycetidae</taxon>
        <taxon>Agaricales</taxon>
        <taxon>Marasmiineae</taxon>
        <taxon>Mycenaceae</taxon>
        <taxon>Mycena</taxon>
    </lineage>
</organism>
<gene>
    <name evidence="2" type="ORF">MYCIT1_LOCUS20753</name>
</gene>
<sequence>MILTEEKKDQTLLSVPFEPSCPTPSYSTHTTGVSSDGASSYRSRSPSVSGPSVAPYPALQTFSPASAYPRPLNPSSSLSRLPSDTIRPAAFKPIFVYAEGNSLRRGFPHLQPPTRDPELPHPFLMHDVLEHDWLQFVDELRETARLTDKEHLTANSVPVLSGIPFINWAVANAVTRHQKGKKPRLVGMLVDKWNHVGSNVELRVDQPALITSSQQHFFHPRRLQVILMRGASKMSGQSDQPIAGLYTPESSNFNPPVLEGNPSAEKIYRLFVVSLEA</sequence>
<protein>
    <submittedName>
        <fullName evidence="2">Uncharacterized protein</fullName>
    </submittedName>
</protein>
<dbReference type="AlphaFoldDB" id="A0AAD2K1M7"/>
<reference evidence="2" key="1">
    <citation type="submission" date="2023-11" db="EMBL/GenBank/DDBJ databases">
        <authorList>
            <person name="De Vega J J."/>
            <person name="De Vega J J."/>
        </authorList>
    </citation>
    <scope>NUCLEOTIDE SEQUENCE</scope>
</reference>
<keyword evidence="3" id="KW-1185">Reference proteome</keyword>
<proteinExistence type="predicted"/>
<name>A0AAD2K1M7_9AGAR</name>
<feature type="compositionally biased region" description="Low complexity" evidence="1">
    <location>
        <begin position="32"/>
        <end position="55"/>
    </location>
</feature>